<dbReference type="OrthoDB" id="10004862at2759"/>
<dbReference type="PANTHER" id="PTHR35870">
    <property type="entry name" value="PROTEIN, PUTATIVE (AFU_ORTHOLOGUE AFUA_5G03330)-RELATED"/>
    <property type="match status" value="1"/>
</dbReference>
<organism evidence="3 4">
    <name type="scientific">Pterulicium gracile</name>
    <dbReference type="NCBI Taxonomy" id="1884261"/>
    <lineage>
        <taxon>Eukaryota</taxon>
        <taxon>Fungi</taxon>
        <taxon>Dikarya</taxon>
        <taxon>Basidiomycota</taxon>
        <taxon>Agaricomycotina</taxon>
        <taxon>Agaricomycetes</taxon>
        <taxon>Agaricomycetidae</taxon>
        <taxon>Agaricales</taxon>
        <taxon>Pleurotineae</taxon>
        <taxon>Pterulaceae</taxon>
        <taxon>Pterulicium</taxon>
    </lineage>
</organism>
<feature type="compositionally biased region" description="Polar residues" evidence="2">
    <location>
        <begin position="396"/>
        <end position="414"/>
    </location>
</feature>
<dbReference type="EMBL" id="ML178822">
    <property type="protein sequence ID" value="TFL02633.1"/>
    <property type="molecule type" value="Genomic_DNA"/>
</dbReference>
<accession>A0A5C3QL16</accession>
<evidence type="ECO:0008006" key="5">
    <source>
        <dbReference type="Google" id="ProtNLM"/>
    </source>
</evidence>
<evidence type="ECO:0000313" key="4">
    <source>
        <dbReference type="Proteomes" id="UP000305067"/>
    </source>
</evidence>
<sequence length="517" mass="57634">MELFPVPSTPTHYTEFRRLPGATSESTKVLRKLLLENHEKWHIMFNDEGFHNHISHHLLALWSLGASAESLQKAYDAEIDQQRPIKISEDVVPITEDNFCDHLGEQRFYQPYLTFFESQITSLGPVETLVKFVFSPQFNSGNGKMLNRYHAGVLHPFIHVGYGLEFKLPGMVSEGLAMACVTQADPTDLLTSLTESSLGTASSFLTQALSSLSLLSTQQVPLTVPPSPHALDFLTKIDEDPSYDMERTPLMSREFFEKYENKIGGFVKEWFAPGSSEGGTLLKIIEKKAEELVWMNTVIYAAGYTNSAPTLDKFKADFFTMHLVTSSLFLSSHIQAMQSHHPHAVVALLQAYFATALSLYIVRRGGRPINLIHFYRNTEYVVRPGYNLRPEANVRSEANNTGSDNAKGTNNTGPDSDAKNVWTSIIESSLTKEDEHYPKLQRALMHYSVLYGLKTSGDIFGSLPDVEEGSNRQEGSESANGFGMLDGSTFWRAAALTQERVASVTGGDTNDYWDFGG</sequence>
<evidence type="ECO:0000256" key="1">
    <source>
        <dbReference type="ARBA" id="ARBA00023002"/>
    </source>
</evidence>
<proteinExistence type="predicted"/>
<dbReference type="STRING" id="1884261.A0A5C3QL16"/>
<keyword evidence="4" id="KW-1185">Reference proteome</keyword>
<evidence type="ECO:0000313" key="3">
    <source>
        <dbReference type="EMBL" id="TFL02633.1"/>
    </source>
</evidence>
<protein>
    <recommendedName>
        <fullName evidence="5">Oxidoreductase AflY</fullName>
    </recommendedName>
</protein>
<dbReference type="InterPro" id="IPR025337">
    <property type="entry name" value="Questin_oxidase-like"/>
</dbReference>
<dbReference type="Pfam" id="PF14027">
    <property type="entry name" value="Questin_oxidase"/>
    <property type="match status" value="1"/>
</dbReference>
<evidence type="ECO:0000256" key="2">
    <source>
        <dbReference type="SAM" id="MobiDB-lite"/>
    </source>
</evidence>
<gene>
    <name evidence="3" type="ORF">BDV98DRAFT_547186</name>
</gene>
<feature type="region of interest" description="Disordered" evidence="2">
    <location>
        <begin position="396"/>
        <end position="418"/>
    </location>
</feature>
<dbReference type="GO" id="GO:0016491">
    <property type="term" value="F:oxidoreductase activity"/>
    <property type="evidence" value="ECO:0007669"/>
    <property type="project" value="UniProtKB-KW"/>
</dbReference>
<dbReference type="PANTHER" id="PTHR35870:SF1">
    <property type="entry name" value="PROTEIN, PUTATIVE (AFU_ORTHOLOGUE AFUA_5G03330)-RELATED"/>
    <property type="match status" value="1"/>
</dbReference>
<keyword evidence="1" id="KW-0560">Oxidoreductase</keyword>
<name>A0A5C3QL16_9AGAR</name>
<dbReference type="AlphaFoldDB" id="A0A5C3QL16"/>
<dbReference type="Proteomes" id="UP000305067">
    <property type="component" value="Unassembled WGS sequence"/>
</dbReference>
<reference evidence="3 4" key="1">
    <citation type="journal article" date="2019" name="Nat. Ecol. Evol.">
        <title>Megaphylogeny resolves global patterns of mushroom evolution.</title>
        <authorList>
            <person name="Varga T."/>
            <person name="Krizsan K."/>
            <person name="Foldi C."/>
            <person name="Dima B."/>
            <person name="Sanchez-Garcia M."/>
            <person name="Sanchez-Ramirez S."/>
            <person name="Szollosi G.J."/>
            <person name="Szarkandi J.G."/>
            <person name="Papp V."/>
            <person name="Albert L."/>
            <person name="Andreopoulos W."/>
            <person name="Angelini C."/>
            <person name="Antonin V."/>
            <person name="Barry K.W."/>
            <person name="Bougher N.L."/>
            <person name="Buchanan P."/>
            <person name="Buyck B."/>
            <person name="Bense V."/>
            <person name="Catcheside P."/>
            <person name="Chovatia M."/>
            <person name="Cooper J."/>
            <person name="Damon W."/>
            <person name="Desjardin D."/>
            <person name="Finy P."/>
            <person name="Geml J."/>
            <person name="Haridas S."/>
            <person name="Hughes K."/>
            <person name="Justo A."/>
            <person name="Karasinski D."/>
            <person name="Kautmanova I."/>
            <person name="Kiss B."/>
            <person name="Kocsube S."/>
            <person name="Kotiranta H."/>
            <person name="LaButti K.M."/>
            <person name="Lechner B.E."/>
            <person name="Liimatainen K."/>
            <person name="Lipzen A."/>
            <person name="Lukacs Z."/>
            <person name="Mihaltcheva S."/>
            <person name="Morgado L.N."/>
            <person name="Niskanen T."/>
            <person name="Noordeloos M.E."/>
            <person name="Ohm R.A."/>
            <person name="Ortiz-Santana B."/>
            <person name="Ovrebo C."/>
            <person name="Racz N."/>
            <person name="Riley R."/>
            <person name="Savchenko A."/>
            <person name="Shiryaev A."/>
            <person name="Soop K."/>
            <person name="Spirin V."/>
            <person name="Szebenyi C."/>
            <person name="Tomsovsky M."/>
            <person name="Tulloss R.E."/>
            <person name="Uehling J."/>
            <person name="Grigoriev I.V."/>
            <person name="Vagvolgyi C."/>
            <person name="Papp T."/>
            <person name="Martin F.M."/>
            <person name="Miettinen O."/>
            <person name="Hibbett D.S."/>
            <person name="Nagy L.G."/>
        </authorList>
    </citation>
    <scope>NUCLEOTIDE SEQUENCE [LARGE SCALE GENOMIC DNA]</scope>
    <source>
        <strain evidence="3 4">CBS 309.79</strain>
    </source>
</reference>